<evidence type="ECO:0000256" key="2">
    <source>
        <dbReference type="ARBA" id="ARBA00022448"/>
    </source>
</evidence>
<dbReference type="SMART" id="SM00382">
    <property type="entry name" value="AAA"/>
    <property type="match status" value="1"/>
</dbReference>
<evidence type="ECO:0000313" key="8">
    <source>
        <dbReference type="Proteomes" id="UP000297065"/>
    </source>
</evidence>
<dbReference type="Pfam" id="PF00005">
    <property type="entry name" value="ABC_tran"/>
    <property type="match status" value="1"/>
</dbReference>
<dbReference type="InterPro" id="IPR003439">
    <property type="entry name" value="ABC_transporter-like_ATP-bd"/>
</dbReference>
<evidence type="ECO:0000313" key="7">
    <source>
        <dbReference type="EMBL" id="QCC86161.1"/>
    </source>
</evidence>
<dbReference type="SUPFAM" id="SSF52540">
    <property type="entry name" value="P-loop containing nucleoside triphosphate hydrolases"/>
    <property type="match status" value="1"/>
</dbReference>
<dbReference type="RefSeq" id="WP_136400269.1">
    <property type="nucleotide sequence ID" value="NZ_CP036295.1"/>
</dbReference>
<dbReference type="AlphaFoldDB" id="A0A4P7UN11"/>
<dbReference type="GO" id="GO:0015658">
    <property type="term" value="F:branched-chain amino acid transmembrane transporter activity"/>
    <property type="evidence" value="ECO:0007669"/>
    <property type="project" value="TreeGrafter"/>
</dbReference>
<dbReference type="CDD" id="cd03224">
    <property type="entry name" value="ABC_TM1139_LivF_branched"/>
    <property type="match status" value="1"/>
</dbReference>
<reference evidence="7 8" key="1">
    <citation type="submission" date="2019-02" db="EMBL/GenBank/DDBJ databases">
        <title>Complete Genome Sequence of Desulfovibrio desulfuricans IC1, a Sulfonate Utilizing Anaerobe.</title>
        <authorList>
            <person name="Day L.A."/>
            <person name="De Leon K.B."/>
            <person name="Wall J.D."/>
        </authorList>
    </citation>
    <scope>NUCLEOTIDE SEQUENCE [LARGE SCALE GENOMIC DNA]</scope>
    <source>
        <strain evidence="7 8">IC1</strain>
    </source>
</reference>
<name>A0A4P7UN11_DESDE</name>
<dbReference type="EMBL" id="CP036295">
    <property type="protein sequence ID" value="QCC86161.1"/>
    <property type="molecule type" value="Genomic_DNA"/>
</dbReference>
<evidence type="ECO:0000256" key="3">
    <source>
        <dbReference type="ARBA" id="ARBA00022741"/>
    </source>
</evidence>
<dbReference type="OrthoDB" id="9809450at2"/>
<dbReference type="InterPro" id="IPR027417">
    <property type="entry name" value="P-loop_NTPase"/>
</dbReference>
<evidence type="ECO:0000256" key="4">
    <source>
        <dbReference type="ARBA" id="ARBA00022840"/>
    </source>
</evidence>
<gene>
    <name evidence="7" type="ORF">DDIC_09805</name>
</gene>
<evidence type="ECO:0000259" key="6">
    <source>
        <dbReference type="PROSITE" id="PS50893"/>
    </source>
</evidence>
<dbReference type="GO" id="GO:0016887">
    <property type="term" value="F:ATP hydrolysis activity"/>
    <property type="evidence" value="ECO:0007669"/>
    <property type="project" value="InterPro"/>
</dbReference>
<keyword evidence="3" id="KW-0547">Nucleotide-binding</keyword>
<dbReference type="PANTHER" id="PTHR43820:SF2">
    <property type="entry name" value="ABC TRANSPORTER ATP-BINDING PROTEIN"/>
    <property type="match status" value="1"/>
</dbReference>
<dbReference type="PROSITE" id="PS00211">
    <property type="entry name" value="ABC_TRANSPORTER_1"/>
    <property type="match status" value="1"/>
</dbReference>
<keyword evidence="2" id="KW-0813">Transport</keyword>
<evidence type="ECO:0000256" key="5">
    <source>
        <dbReference type="ARBA" id="ARBA00022970"/>
    </source>
</evidence>
<dbReference type="InterPro" id="IPR052156">
    <property type="entry name" value="BCAA_Transport_ATP-bd_LivF"/>
</dbReference>
<dbReference type="PANTHER" id="PTHR43820">
    <property type="entry name" value="HIGH-AFFINITY BRANCHED-CHAIN AMINO ACID TRANSPORT ATP-BINDING PROTEIN LIVF"/>
    <property type="match status" value="1"/>
</dbReference>
<evidence type="ECO:0000256" key="1">
    <source>
        <dbReference type="ARBA" id="ARBA00005417"/>
    </source>
</evidence>
<accession>A0A4P7UN11</accession>
<dbReference type="InterPro" id="IPR017871">
    <property type="entry name" value="ABC_transporter-like_CS"/>
</dbReference>
<feature type="domain" description="ABC transporter" evidence="6">
    <location>
        <begin position="2"/>
        <end position="228"/>
    </location>
</feature>
<keyword evidence="4 7" id="KW-0067">ATP-binding</keyword>
<keyword evidence="5" id="KW-0029">Amino-acid transport</keyword>
<protein>
    <submittedName>
        <fullName evidence="7">ABC transporter ATP-binding protein</fullName>
    </submittedName>
</protein>
<comment type="similarity">
    <text evidence="1">Belongs to the ABC transporter superfamily.</text>
</comment>
<dbReference type="Gene3D" id="3.40.50.300">
    <property type="entry name" value="P-loop containing nucleotide triphosphate hydrolases"/>
    <property type="match status" value="1"/>
</dbReference>
<dbReference type="GO" id="GO:0015807">
    <property type="term" value="P:L-amino acid transport"/>
    <property type="evidence" value="ECO:0007669"/>
    <property type="project" value="TreeGrafter"/>
</dbReference>
<dbReference type="GO" id="GO:0005524">
    <property type="term" value="F:ATP binding"/>
    <property type="evidence" value="ECO:0007669"/>
    <property type="project" value="UniProtKB-KW"/>
</dbReference>
<proteinExistence type="inferred from homology"/>
<sequence length="230" mass="25069">MLTVSSICSCYGKSRILEDVSLTVGDGELVTLLGRNGAGKTTTLKSIAGVVRPVSGSITFMGKELVGKPIYEIARAGISLVPENRGIFGMLSVEENLTIAVRPGPWNMTKIYDFFPRLYERRKNGGNALSGGEQQMLSIARGLLTNPWLLLLDEPTEGLAPVIVDEILKGLIKIKQSGMSVLLVEQNLNMCQKLADRHYIIEEGRIVYSGSAHEFANDLSVRDRYLAIGA</sequence>
<dbReference type="Proteomes" id="UP000297065">
    <property type="component" value="Chromosome"/>
</dbReference>
<organism evidence="7 8">
    <name type="scientific">Desulfovibrio desulfuricans</name>
    <dbReference type="NCBI Taxonomy" id="876"/>
    <lineage>
        <taxon>Bacteria</taxon>
        <taxon>Pseudomonadati</taxon>
        <taxon>Thermodesulfobacteriota</taxon>
        <taxon>Desulfovibrionia</taxon>
        <taxon>Desulfovibrionales</taxon>
        <taxon>Desulfovibrionaceae</taxon>
        <taxon>Desulfovibrio</taxon>
    </lineage>
</organism>
<dbReference type="PROSITE" id="PS50893">
    <property type="entry name" value="ABC_TRANSPORTER_2"/>
    <property type="match status" value="1"/>
</dbReference>
<dbReference type="InterPro" id="IPR003593">
    <property type="entry name" value="AAA+_ATPase"/>
</dbReference>